<comment type="caution">
    <text evidence="1">The sequence shown here is derived from an EMBL/GenBank/DDBJ whole genome shotgun (WGS) entry which is preliminary data.</text>
</comment>
<name>U2RLW4_LEIAQ</name>
<dbReference type="Proteomes" id="UP000016605">
    <property type="component" value="Unassembled WGS sequence"/>
</dbReference>
<accession>U2RLW4</accession>
<feature type="non-terminal residue" evidence="1">
    <location>
        <position position="81"/>
    </location>
</feature>
<reference evidence="1 2" key="1">
    <citation type="submission" date="2013-08" db="EMBL/GenBank/DDBJ databases">
        <authorList>
            <person name="Weinstock G."/>
            <person name="Sodergren E."/>
            <person name="Wylie T."/>
            <person name="Fulton L."/>
            <person name="Fulton R."/>
            <person name="Fronick C."/>
            <person name="O'Laughlin M."/>
            <person name="Godfrey J."/>
            <person name="Miner T."/>
            <person name="Herter B."/>
            <person name="Appelbaum E."/>
            <person name="Cordes M."/>
            <person name="Lek S."/>
            <person name="Wollam A."/>
            <person name="Pepin K.H."/>
            <person name="Palsikar V.B."/>
            <person name="Mitreva M."/>
            <person name="Wilson R.K."/>
        </authorList>
    </citation>
    <scope>NUCLEOTIDE SEQUENCE [LARGE SCALE GENOMIC DNA]</scope>
    <source>
        <strain evidence="1 2">ATCC 14665</strain>
    </source>
</reference>
<dbReference type="EMBL" id="AWVQ01000676">
    <property type="protein sequence ID" value="ERK69544.1"/>
    <property type="molecule type" value="Genomic_DNA"/>
</dbReference>
<protein>
    <submittedName>
        <fullName evidence="1">Uncharacterized protein</fullName>
    </submittedName>
</protein>
<dbReference type="HOGENOM" id="CLU_2579484_0_0_11"/>
<proteinExistence type="predicted"/>
<sequence length="81" mass="7751">MTVTEVPDASVTVTGSDGFGFFSTGSISAMEAAVDGPVMVRGSGSAFPVAVAEAEGLAVVGLAAGAPAAHPVRTATRAATA</sequence>
<evidence type="ECO:0000313" key="2">
    <source>
        <dbReference type="Proteomes" id="UP000016605"/>
    </source>
</evidence>
<gene>
    <name evidence="1" type="ORF">N136_04135</name>
</gene>
<evidence type="ECO:0000313" key="1">
    <source>
        <dbReference type="EMBL" id="ERK69544.1"/>
    </source>
</evidence>
<dbReference type="AlphaFoldDB" id="U2RLW4"/>
<organism evidence="1 2">
    <name type="scientific">Leifsonia aquatica ATCC 14665</name>
    <dbReference type="NCBI Taxonomy" id="1358026"/>
    <lineage>
        <taxon>Bacteria</taxon>
        <taxon>Bacillati</taxon>
        <taxon>Actinomycetota</taxon>
        <taxon>Actinomycetes</taxon>
        <taxon>Micrococcales</taxon>
        <taxon>Microbacteriaceae</taxon>
        <taxon>Leifsonia</taxon>
    </lineage>
</organism>